<sequence>MERLNAGRKSRHTSKVAEMPFIVSRDLEKADATTRKLIRSHVMQGKKKRARPRRSTQVQAVVIQPIPKAESEATLAEEMRHRYTTSMPRRVGSDLSFIDFADDIELSMLLNMMKIADVALGIIFPLLNVVGIRVDQEKRLYPIQGDAAALHISVYAVEDFMNKVLRYNRDSSYNAMIHYHKGLRILRERLLGDDEEAKIADSTLGAILKLASAAQFCGDTQTAVQHMRGVCRIIDIRGGLNVFDGTEIQFETCRYDLGIALLNGLKPFFFTSEESFIPYPEELLVSDDENISSQEHTSFLCHLHNDLAVAWRVLRRFCSLANLGVQTRRRMRPRLILDTMNSVMYRLLHMEFAAESIDESIRFGLLAFSHHVFLQWHDIRPVDSYFSHTYRTRILQSDSFKRLPPHLSLWFLKIAAISIFDVSVEMWLEDALREYIEKTGLRKWKDVQEVMSSVMWVAVLDEQPARRIFNLIRPTRPKG</sequence>
<dbReference type="PANTHER" id="PTHR37540:SF5">
    <property type="entry name" value="TRANSCRIPTION FACTOR DOMAIN-CONTAINING PROTEIN"/>
    <property type="match status" value="1"/>
</dbReference>
<gene>
    <name evidence="1" type="ORF">BN869_000004337_1</name>
</gene>
<evidence type="ECO:0008006" key="2">
    <source>
        <dbReference type="Google" id="ProtNLM"/>
    </source>
</evidence>
<reference evidence="1" key="1">
    <citation type="submission" date="2015-01" db="EMBL/GenBank/DDBJ databases">
        <authorList>
            <person name="Durling Mikael"/>
        </authorList>
    </citation>
    <scope>NUCLEOTIDE SEQUENCE</scope>
</reference>
<name>A0A0B7K090_BIOOC</name>
<evidence type="ECO:0000313" key="1">
    <source>
        <dbReference type="EMBL" id="CEO48280.1"/>
    </source>
</evidence>
<dbReference type="EMBL" id="CDPU01000010">
    <property type="protein sequence ID" value="CEO48280.1"/>
    <property type="molecule type" value="Genomic_DNA"/>
</dbReference>
<organism evidence="1">
    <name type="scientific">Bionectria ochroleuca</name>
    <name type="common">Gliocladium roseum</name>
    <dbReference type="NCBI Taxonomy" id="29856"/>
    <lineage>
        <taxon>Eukaryota</taxon>
        <taxon>Fungi</taxon>
        <taxon>Dikarya</taxon>
        <taxon>Ascomycota</taxon>
        <taxon>Pezizomycotina</taxon>
        <taxon>Sordariomycetes</taxon>
        <taxon>Hypocreomycetidae</taxon>
        <taxon>Hypocreales</taxon>
        <taxon>Bionectriaceae</taxon>
        <taxon>Clonostachys</taxon>
    </lineage>
</organism>
<dbReference type="AlphaFoldDB" id="A0A0B7K090"/>
<dbReference type="PANTHER" id="PTHR37540">
    <property type="entry name" value="TRANSCRIPTION FACTOR (ACR-2), PUTATIVE-RELATED-RELATED"/>
    <property type="match status" value="1"/>
</dbReference>
<proteinExistence type="predicted"/>
<accession>A0A0B7K090</accession>
<protein>
    <recommendedName>
        <fullName evidence="2">Tachykinin family protein</fullName>
    </recommendedName>
</protein>